<evidence type="ECO:0000256" key="6">
    <source>
        <dbReference type="ARBA" id="ARBA00022989"/>
    </source>
</evidence>
<dbReference type="GO" id="GO:0006865">
    <property type="term" value="P:amino acid transport"/>
    <property type="evidence" value="ECO:0007669"/>
    <property type="project" value="UniProtKB-KW"/>
</dbReference>
<dbReference type="GO" id="GO:0005886">
    <property type="term" value="C:plasma membrane"/>
    <property type="evidence" value="ECO:0007669"/>
    <property type="project" value="UniProtKB-SubCell"/>
</dbReference>
<feature type="transmembrane region" description="Helical" evidence="9">
    <location>
        <begin position="58"/>
        <end position="82"/>
    </location>
</feature>
<feature type="transmembrane region" description="Helical" evidence="9">
    <location>
        <begin position="7"/>
        <end position="28"/>
    </location>
</feature>
<evidence type="ECO:0000256" key="8">
    <source>
        <dbReference type="ARBA" id="ARBA00037998"/>
    </source>
</evidence>
<feature type="transmembrane region" description="Helical" evidence="9">
    <location>
        <begin position="143"/>
        <end position="160"/>
    </location>
</feature>
<evidence type="ECO:0000313" key="10">
    <source>
        <dbReference type="EMBL" id="MBO2450230.1"/>
    </source>
</evidence>
<dbReference type="RefSeq" id="WP_208258125.1">
    <property type="nucleotide sequence ID" value="NZ_JAGEOJ010000010.1"/>
</dbReference>
<sequence length="299" mass="30493">MTGLLEVLVNGLSSGAVYALVALGFVVVHKATEVINFAQPSLLLAGGLLIAELHDDIGFWPAVLAGIAATAALGAAIEFLVLRRLRPGALGGNATLSIVTIGVDIVLTVELTRRIGTRVLPLGDPWGDKVVRLGGVTIAQTRIAALAVAVLAIAAFLLAFKFTSWGVAMRAAAERRETAALMGVRLGRVSAGAWAVAGAFAALAALFLCVFPTPGLDRTTSYAALKALPAAVIGGVDSTTGALVGGLVIGITESAVIGYQTDFALLGGGFAQVAPYLLMTIVLLVRPAGLFGTREAARV</sequence>
<feature type="transmembrane region" description="Helical" evidence="9">
    <location>
        <begin position="263"/>
        <end position="285"/>
    </location>
</feature>
<keyword evidence="11" id="KW-1185">Reference proteome</keyword>
<dbReference type="CDD" id="cd06582">
    <property type="entry name" value="TM_PBP1_LivH_like"/>
    <property type="match status" value="1"/>
</dbReference>
<dbReference type="PANTHER" id="PTHR11795:SF450">
    <property type="entry name" value="ABC TRANSPORTER PERMEASE PROTEIN"/>
    <property type="match status" value="1"/>
</dbReference>
<feature type="transmembrane region" description="Helical" evidence="9">
    <location>
        <begin position="88"/>
        <end position="109"/>
    </location>
</feature>
<dbReference type="PANTHER" id="PTHR11795">
    <property type="entry name" value="BRANCHED-CHAIN AMINO ACID TRANSPORT SYSTEM PERMEASE PROTEIN LIVH"/>
    <property type="match status" value="1"/>
</dbReference>
<name>A0A939PCS4_9ACTN</name>
<dbReference type="InterPro" id="IPR001851">
    <property type="entry name" value="ABC_transp_permease"/>
</dbReference>
<evidence type="ECO:0000256" key="9">
    <source>
        <dbReference type="SAM" id="Phobius"/>
    </source>
</evidence>
<keyword evidence="3" id="KW-1003">Cell membrane</keyword>
<gene>
    <name evidence="10" type="ORF">J4573_24230</name>
</gene>
<dbReference type="GO" id="GO:0022857">
    <property type="term" value="F:transmembrane transporter activity"/>
    <property type="evidence" value="ECO:0007669"/>
    <property type="project" value="InterPro"/>
</dbReference>
<reference evidence="10" key="1">
    <citation type="submission" date="2021-03" db="EMBL/GenBank/DDBJ databases">
        <authorList>
            <person name="Kanchanasin P."/>
            <person name="Saeng-In P."/>
            <person name="Phongsopitanun W."/>
            <person name="Yuki M."/>
            <person name="Kudo T."/>
            <person name="Ohkuma M."/>
            <person name="Tanasupawat S."/>
        </authorList>
    </citation>
    <scope>NUCLEOTIDE SEQUENCE</scope>
    <source>
        <strain evidence="10">GKU 128</strain>
    </source>
</reference>
<dbReference type="Proteomes" id="UP000669179">
    <property type="component" value="Unassembled WGS sequence"/>
</dbReference>
<evidence type="ECO:0000256" key="5">
    <source>
        <dbReference type="ARBA" id="ARBA00022970"/>
    </source>
</evidence>
<dbReference type="AlphaFoldDB" id="A0A939PCS4"/>
<evidence type="ECO:0000256" key="3">
    <source>
        <dbReference type="ARBA" id="ARBA00022475"/>
    </source>
</evidence>
<feature type="transmembrane region" description="Helical" evidence="9">
    <location>
        <begin position="223"/>
        <end position="251"/>
    </location>
</feature>
<evidence type="ECO:0000256" key="4">
    <source>
        <dbReference type="ARBA" id="ARBA00022692"/>
    </source>
</evidence>
<evidence type="ECO:0000256" key="2">
    <source>
        <dbReference type="ARBA" id="ARBA00022448"/>
    </source>
</evidence>
<dbReference type="EMBL" id="JAGEOJ010000010">
    <property type="protein sequence ID" value="MBO2450230.1"/>
    <property type="molecule type" value="Genomic_DNA"/>
</dbReference>
<comment type="caution">
    <text evidence="10">The sequence shown here is derived from an EMBL/GenBank/DDBJ whole genome shotgun (WGS) entry which is preliminary data.</text>
</comment>
<keyword evidence="2" id="KW-0813">Transport</keyword>
<organism evidence="10 11">
    <name type="scientific">Actinomadura barringtoniae</name>
    <dbReference type="NCBI Taxonomy" id="1427535"/>
    <lineage>
        <taxon>Bacteria</taxon>
        <taxon>Bacillati</taxon>
        <taxon>Actinomycetota</taxon>
        <taxon>Actinomycetes</taxon>
        <taxon>Streptosporangiales</taxon>
        <taxon>Thermomonosporaceae</taxon>
        <taxon>Actinomadura</taxon>
    </lineage>
</organism>
<accession>A0A939PCS4</accession>
<feature type="transmembrane region" description="Helical" evidence="9">
    <location>
        <begin position="191"/>
        <end position="211"/>
    </location>
</feature>
<dbReference type="Pfam" id="PF02653">
    <property type="entry name" value="BPD_transp_2"/>
    <property type="match status" value="1"/>
</dbReference>
<proteinExistence type="inferred from homology"/>
<evidence type="ECO:0000313" key="11">
    <source>
        <dbReference type="Proteomes" id="UP000669179"/>
    </source>
</evidence>
<evidence type="ECO:0000256" key="1">
    <source>
        <dbReference type="ARBA" id="ARBA00004651"/>
    </source>
</evidence>
<dbReference type="InterPro" id="IPR052157">
    <property type="entry name" value="BCAA_transport_permease"/>
</dbReference>
<keyword evidence="7 9" id="KW-0472">Membrane</keyword>
<keyword evidence="4 9" id="KW-0812">Transmembrane</keyword>
<protein>
    <submittedName>
        <fullName evidence="10">Branched-chain amino acid ABC transporter permease</fullName>
    </submittedName>
</protein>
<keyword evidence="6 9" id="KW-1133">Transmembrane helix</keyword>
<comment type="subcellular location">
    <subcellularLocation>
        <location evidence="1">Cell membrane</location>
        <topology evidence="1">Multi-pass membrane protein</topology>
    </subcellularLocation>
</comment>
<evidence type="ECO:0000256" key="7">
    <source>
        <dbReference type="ARBA" id="ARBA00023136"/>
    </source>
</evidence>
<comment type="similarity">
    <text evidence="8">Belongs to the binding-protein-dependent transport system permease family. LivHM subfamily.</text>
</comment>
<keyword evidence="5" id="KW-0029">Amino-acid transport</keyword>